<proteinExistence type="predicted"/>
<reference evidence="1 2" key="1">
    <citation type="submission" date="2020-08" db="EMBL/GenBank/DDBJ databases">
        <title>Genomic Encyclopedia of Type Strains, Phase IV (KMG-IV): sequencing the most valuable type-strain genomes for metagenomic binning, comparative biology and taxonomic classification.</title>
        <authorList>
            <person name="Goeker M."/>
        </authorList>
    </citation>
    <scope>NUCLEOTIDE SEQUENCE [LARGE SCALE GENOMIC DNA]</scope>
    <source>
        <strain evidence="1 2">DSM 27203</strain>
    </source>
</reference>
<dbReference type="AlphaFoldDB" id="A0A840YXP7"/>
<accession>A0A840YXP7</accession>
<dbReference type="Proteomes" id="UP000554342">
    <property type="component" value="Unassembled WGS sequence"/>
</dbReference>
<gene>
    <name evidence="1" type="ORF">FHR23_001219</name>
</gene>
<protein>
    <submittedName>
        <fullName evidence="1">Uncharacterized protein</fullName>
    </submittedName>
</protein>
<organism evidence="1 2">
    <name type="scientific">Stakelama sediminis</name>
    <dbReference type="NCBI Taxonomy" id="463200"/>
    <lineage>
        <taxon>Bacteria</taxon>
        <taxon>Pseudomonadati</taxon>
        <taxon>Pseudomonadota</taxon>
        <taxon>Alphaproteobacteria</taxon>
        <taxon>Sphingomonadales</taxon>
        <taxon>Sphingomonadaceae</taxon>
        <taxon>Stakelama</taxon>
    </lineage>
</organism>
<sequence length="35" mass="3980">MHEQRNRHLNPEKQDCGKPILAALADSLPYFPAFA</sequence>
<comment type="caution">
    <text evidence="1">The sequence shown here is derived from an EMBL/GenBank/DDBJ whole genome shotgun (WGS) entry which is preliminary data.</text>
</comment>
<evidence type="ECO:0000313" key="2">
    <source>
        <dbReference type="Proteomes" id="UP000554342"/>
    </source>
</evidence>
<evidence type="ECO:0000313" key="1">
    <source>
        <dbReference type="EMBL" id="MBB5718312.1"/>
    </source>
</evidence>
<dbReference type="EMBL" id="JACIJI010000001">
    <property type="protein sequence ID" value="MBB5718312.1"/>
    <property type="molecule type" value="Genomic_DNA"/>
</dbReference>
<keyword evidence="2" id="KW-1185">Reference proteome</keyword>
<name>A0A840YXP7_9SPHN</name>